<proteinExistence type="predicted"/>
<gene>
    <name evidence="1" type="ORF">AaE_000709</name>
</gene>
<dbReference type="AlphaFoldDB" id="A0A6A5AYN0"/>
<name>A0A6A5AYN0_APHAT</name>
<accession>A0A6A5AYN0</accession>
<evidence type="ECO:0000313" key="2">
    <source>
        <dbReference type="Proteomes" id="UP000469452"/>
    </source>
</evidence>
<comment type="caution">
    <text evidence="1">The sequence shown here is derived from an EMBL/GenBank/DDBJ whole genome shotgun (WGS) entry which is preliminary data.</text>
</comment>
<reference evidence="1 2" key="1">
    <citation type="submission" date="2019-06" db="EMBL/GenBank/DDBJ databases">
        <title>Genomics analysis of Aphanomyces spp. identifies a new class of oomycete effector associated with host adaptation.</title>
        <authorList>
            <person name="Gaulin E."/>
        </authorList>
    </citation>
    <scope>NUCLEOTIDE SEQUENCE [LARGE SCALE GENOMIC DNA]</scope>
    <source>
        <strain evidence="1 2">E</strain>
    </source>
</reference>
<protein>
    <submittedName>
        <fullName evidence="1">Uncharacterized protein</fullName>
    </submittedName>
</protein>
<evidence type="ECO:0000313" key="1">
    <source>
        <dbReference type="EMBL" id="KAF0775591.1"/>
    </source>
</evidence>
<sequence>MQSAVSTLIGFKSAVLQQPRTAFVNELVQVIRRQYLHTNLHSNVLLVWLVVVMGVPNWSDAPVYRQLVDSVIECALVHRPDTAMVDLEAPFRLYLDHMCAVFPTSSLSFVPTCVPP</sequence>
<dbReference type="Proteomes" id="UP000469452">
    <property type="component" value="Unassembled WGS sequence"/>
</dbReference>
<organism evidence="1 2">
    <name type="scientific">Aphanomyces astaci</name>
    <name type="common">Crayfish plague agent</name>
    <dbReference type="NCBI Taxonomy" id="112090"/>
    <lineage>
        <taxon>Eukaryota</taxon>
        <taxon>Sar</taxon>
        <taxon>Stramenopiles</taxon>
        <taxon>Oomycota</taxon>
        <taxon>Saprolegniomycetes</taxon>
        <taxon>Saprolegniales</taxon>
        <taxon>Verrucalvaceae</taxon>
        <taxon>Aphanomyces</taxon>
    </lineage>
</organism>
<feature type="non-terminal residue" evidence="1">
    <location>
        <position position="116"/>
    </location>
</feature>
<dbReference type="EMBL" id="VJMI01001337">
    <property type="protein sequence ID" value="KAF0775591.1"/>
    <property type="molecule type" value="Genomic_DNA"/>
</dbReference>